<evidence type="ECO:0000259" key="7">
    <source>
        <dbReference type="PROSITE" id="PS51012"/>
    </source>
</evidence>
<dbReference type="AlphaFoldDB" id="A0A510V0I1"/>
<protein>
    <recommendedName>
        <fullName evidence="6">Transport permease protein</fullName>
    </recommendedName>
</protein>
<keyword evidence="6" id="KW-0813">Transport</keyword>
<organism evidence="8 9">
    <name type="scientific">Cellulomonas xylanilytica</name>
    <dbReference type="NCBI Taxonomy" id="233583"/>
    <lineage>
        <taxon>Bacteria</taxon>
        <taxon>Bacillati</taxon>
        <taxon>Actinomycetota</taxon>
        <taxon>Actinomycetes</taxon>
        <taxon>Micrococcales</taxon>
        <taxon>Cellulomonadaceae</taxon>
        <taxon>Cellulomonas</taxon>
    </lineage>
</organism>
<dbReference type="GO" id="GO:0043190">
    <property type="term" value="C:ATP-binding cassette (ABC) transporter complex"/>
    <property type="evidence" value="ECO:0007669"/>
    <property type="project" value="InterPro"/>
</dbReference>
<name>A0A510V0I1_9CELL</name>
<dbReference type="GO" id="GO:0046677">
    <property type="term" value="P:response to antibiotic"/>
    <property type="evidence" value="ECO:0007669"/>
    <property type="project" value="UniProtKB-KW"/>
</dbReference>
<evidence type="ECO:0000256" key="5">
    <source>
        <dbReference type="ARBA" id="ARBA00023251"/>
    </source>
</evidence>
<evidence type="ECO:0000256" key="4">
    <source>
        <dbReference type="ARBA" id="ARBA00023136"/>
    </source>
</evidence>
<gene>
    <name evidence="8" type="ORF">CXY01_09480</name>
</gene>
<evidence type="ECO:0000313" key="8">
    <source>
        <dbReference type="EMBL" id="GEK20428.1"/>
    </source>
</evidence>
<keyword evidence="6" id="KW-1003">Cell membrane</keyword>
<dbReference type="PANTHER" id="PTHR43027">
    <property type="entry name" value="DOXORUBICIN RESISTANCE ABC TRANSPORTER PERMEASE PROTEIN DRRC-RELATED"/>
    <property type="match status" value="1"/>
</dbReference>
<feature type="transmembrane region" description="Helical" evidence="6">
    <location>
        <begin position="117"/>
        <end position="147"/>
    </location>
</feature>
<evidence type="ECO:0000256" key="1">
    <source>
        <dbReference type="ARBA" id="ARBA00004141"/>
    </source>
</evidence>
<dbReference type="InterPro" id="IPR047817">
    <property type="entry name" value="ABC2_TM_bact-type"/>
</dbReference>
<dbReference type="GO" id="GO:0140359">
    <property type="term" value="F:ABC-type transporter activity"/>
    <property type="evidence" value="ECO:0007669"/>
    <property type="project" value="InterPro"/>
</dbReference>
<feature type="transmembrane region" description="Helical" evidence="6">
    <location>
        <begin position="74"/>
        <end position="96"/>
    </location>
</feature>
<sequence length="262" mass="27262">MSTTTLTRTSGSGALSRLTAVEARLFLREPSGAFFAVLFPAVLLTVLGLVMPWADLPFNDQDPILKQINGITGYAPTVLALAVATVGLSAYPQTIAGYRGRGVLKRMSTTPVPPSRILVAQLAVNLVALLVAAVLMFAAGALVVGVAAPAEPLVLLGAFLLSVLSAFAVGSVIAALAPNAPAATAWGMSVYFVSLFFAGVWLPLPLMPDVIQTIAGYTPLGAASEAMAAAWYGQPFDVAPFLVMAAWTLVALPVSARFFRWS</sequence>
<reference evidence="8 9" key="1">
    <citation type="submission" date="2019-07" db="EMBL/GenBank/DDBJ databases">
        <title>Whole genome shotgun sequence of Cellulomonas xylanilytica NBRC 101102.</title>
        <authorList>
            <person name="Hosoyama A."/>
            <person name="Uohara A."/>
            <person name="Ohji S."/>
            <person name="Ichikawa N."/>
        </authorList>
    </citation>
    <scope>NUCLEOTIDE SEQUENCE [LARGE SCALE GENOMIC DNA]</scope>
    <source>
        <strain evidence="8 9">NBRC 101102</strain>
    </source>
</reference>
<dbReference type="InterPro" id="IPR000412">
    <property type="entry name" value="ABC_2_transport"/>
</dbReference>
<dbReference type="PROSITE" id="PS51012">
    <property type="entry name" value="ABC_TM2"/>
    <property type="match status" value="1"/>
</dbReference>
<keyword evidence="2 6" id="KW-0812">Transmembrane</keyword>
<feature type="transmembrane region" description="Helical" evidence="6">
    <location>
        <begin position="238"/>
        <end position="259"/>
    </location>
</feature>
<evidence type="ECO:0000313" key="9">
    <source>
        <dbReference type="Proteomes" id="UP000321118"/>
    </source>
</evidence>
<dbReference type="PRINTS" id="PR00164">
    <property type="entry name" value="ABC2TRNSPORT"/>
</dbReference>
<feature type="domain" description="ABC transmembrane type-2" evidence="7">
    <location>
        <begin position="31"/>
        <end position="262"/>
    </location>
</feature>
<dbReference type="RefSeq" id="WP_146925903.1">
    <property type="nucleotide sequence ID" value="NZ_BJUB01000002.1"/>
</dbReference>
<evidence type="ECO:0000256" key="3">
    <source>
        <dbReference type="ARBA" id="ARBA00022989"/>
    </source>
</evidence>
<feature type="transmembrane region" description="Helical" evidence="6">
    <location>
        <begin position="183"/>
        <end position="202"/>
    </location>
</feature>
<evidence type="ECO:0000256" key="6">
    <source>
        <dbReference type="RuleBase" id="RU361157"/>
    </source>
</evidence>
<dbReference type="InterPro" id="IPR013525">
    <property type="entry name" value="ABC2_TM"/>
</dbReference>
<dbReference type="OrthoDB" id="3217868at2"/>
<dbReference type="PANTHER" id="PTHR43027:SF2">
    <property type="entry name" value="TRANSPORT PERMEASE PROTEIN"/>
    <property type="match status" value="1"/>
</dbReference>
<dbReference type="Proteomes" id="UP000321118">
    <property type="component" value="Unassembled WGS sequence"/>
</dbReference>
<accession>A0A510V0I1</accession>
<keyword evidence="5" id="KW-0046">Antibiotic resistance</keyword>
<keyword evidence="3 6" id="KW-1133">Transmembrane helix</keyword>
<dbReference type="InterPro" id="IPR052902">
    <property type="entry name" value="ABC-2_transporter"/>
</dbReference>
<keyword evidence="9" id="KW-1185">Reference proteome</keyword>
<dbReference type="Pfam" id="PF01061">
    <property type="entry name" value="ABC2_membrane"/>
    <property type="match status" value="1"/>
</dbReference>
<comment type="similarity">
    <text evidence="6">Belongs to the ABC-2 integral membrane protein family.</text>
</comment>
<dbReference type="PIRSF" id="PIRSF006648">
    <property type="entry name" value="DrrB"/>
    <property type="match status" value="1"/>
</dbReference>
<dbReference type="EMBL" id="BJUB01000002">
    <property type="protein sequence ID" value="GEK20428.1"/>
    <property type="molecule type" value="Genomic_DNA"/>
</dbReference>
<feature type="transmembrane region" description="Helical" evidence="6">
    <location>
        <begin position="153"/>
        <end position="176"/>
    </location>
</feature>
<keyword evidence="4 6" id="KW-0472">Membrane</keyword>
<feature type="transmembrane region" description="Helical" evidence="6">
    <location>
        <begin position="33"/>
        <end position="54"/>
    </location>
</feature>
<comment type="subcellular location">
    <subcellularLocation>
        <location evidence="6">Cell membrane</location>
        <topology evidence="6">Multi-pass membrane protein</topology>
    </subcellularLocation>
    <subcellularLocation>
        <location evidence="1">Membrane</location>
        <topology evidence="1">Multi-pass membrane protein</topology>
    </subcellularLocation>
</comment>
<evidence type="ECO:0000256" key="2">
    <source>
        <dbReference type="ARBA" id="ARBA00022692"/>
    </source>
</evidence>
<comment type="caution">
    <text evidence="8">The sequence shown here is derived from an EMBL/GenBank/DDBJ whole genome shotgun (WGS) entry which is preliminary data.</text>
</comment>
<proteinExistence type="inferred from homology"/>